<dbReference type="Pfam" id="PF13476">
    <property type="entry name" value="AAA_23"/>
    <property type="match status" value="1"/>
</dbReference>
<dbReference type="PANTHER" id="PTHR32114:SF2">
    <property type="entry name" value="ABC TRANSPORTER ABCH.3"/>
    <property type="match status" value="1"/>
</dbReference>
<organism evidence="4 5">
    <name type="scientific">Pelomicrobium methylotrophicum</name>
    <dbReference type="NCBI Taxonomy" id="2602750"/>
    <lineage>
        <taxon>Bacteria</taxon>
        <taxon>Pseudomonadati</taxon>
        <taxon>Pseudomonadota</taxon>
        <taxon>Hydrogenophilia</taxon>
        <taxon>Hydrogenophilia incertae sedis</taxon>
        <taxon>Pelomicrobium</taxon>
    </lineage>
</organism>
<dbReference type="PANTHER" id="PTHR32114">
    <property type="entry name" value="ABC TRANSPORTER ABCH.3"/>
    <property type="match status" value="1"/>
</dbReference>
<evidence type="ECO:0000313" key="5">
    <source>
        <dbReference type="Proteomes" id="UP000321201"/>
    </source>
</evidence>
<dbReference type="Proteomes" id="UP000321201">
    <property type="component" value="Unassembled WGS sequence"/>
</dbReference>
<dbReference type="RefSeq" id="WP_147800025.1">
    <property type="nucleotide sequence ID" value="NZ_VPFL01000012.1"/>
</dbReference>
<dbReference type="InterPro" id="IPR027417">
    <property type="entry name" value="P-loop_NTPase"/>
</dbReference>
<keyword evidence="1" id="KW-0175">Coiled coil</keyword>
<evidence type="ECO:0000256" key="1">
    <source>
        <dbReference type="SAM" id="Coils"/>
    </source>
</evidence>
<evidence type="ECO:0000259" key="3">
    <source>
        <dbReference type="Pfam" id="PF13476"/>
    </source>
</evidence>
<keyword evidence="5" id="KW-1185">Reference proteome</keyword>
<protein>
    <submittedName>
        <fullName evidence="4">AAA family ATPase</fullName>
    </submittedName>
</protein>
<dbReference type="AlphaFoldDB" id="A0A5C7EWM3"/>
<dbReference type="InParanoid" id="A0A5C7EWM3"/>
<evidence type="ECO:0000313" key="4">
    <source>
        <dbReference type="EMBL" id="TXF11626.1"/>
    </source>
</evidence>
<dbReference type="InterPro" id="IPR038729">
    <property type="entry name" value="Rad50/SbcC_AAA"/>
</dbReference>
<accession>A0A5C7EWM3</accession>
<comment type="caution">
    <text evidence="4">The sequence shown here is derived from an EMBL/GenBank/DDBJ whole genome shotgun (WGS) entry which is preliminary data.</text>
</comment>
<sequence>MKPLRLRLAGFAGVRSGLGRHEVELDFIRLAGNARLVAIVGPNGSGKSTILDNMQPYRLMPSRATGLTPGSFSYYEHLSSPEAQKELEWEHDGRVFRSTLVLRAGKRRSTEAYLLERVDGAWAPAKAQDGTVSDGKAETYDRLLESILGAPEAFFTSVFSAQNRRPLSAYTNAEIKALLADLLGISRILEIGAKASETARLIAARLEGARPSAMRVKALAEELPKLEEALREAERRQAEAEKRKAAASAALEAAREKLAAAKAAEQAAQATETVRKRLSERADEARKACREALEAAAKDEARERARIARAKADLGKAREFASKAIAEAEAKIAEKRKLLSRADEIRSAKASLEALREGEAKARAALEALHGKARERAKLEAARAATAERLRAIEREGKHAAARLEDLRRRAKLAGEVPCAGTDLQPKCRLLKDALEAARETEAAEKRVEEMRAEWKRLSEEDETLAKAIAAFGDLEAMTKEAERSVKEASEKTRRATDLAALESGLSEAESAIRALEEFVSGQKRTVEEMERAAARETSEAEEALSAVAKRRAAAEEALKEALDAIEREAQELPPPFDRRIVHEAEEARAARERDLATAEEERSAAEKSRHEIAARIEAAKAEIASAEPISQAVTRMEEEIPFYRLLSKAFGADGIVALSIDDAGPEIAGLVNDLLLACFGPRFTVSIRTQVETAKGDLREGFAIEVFDSERGEAKPVSVMSGGERVWVNEALTRGIALYAARSGGRGYGTLFTDEADGPLDPVNKRRFIDMKRKVLELGGYEREYFVSQTPELWSMADVVIDLSAV</sequence>
<dbReference type="OrthoDB" id="8708355at2"/>
<feature type="domain" description="Rad50/SbcC-type AAA" evidence="3">
    <location>
        <begin position="6"/>
        <end position="94"/>
    </location>
</feature>
<evidence type="ECO:0000256" key="2">
    <source>
        <dbReference type="SAM" id="MobiDB-lite"/>
    </source>
</evidence>
<dbReference type="SUPFAM" id="SSF52540">
    <property type="entry name" value="P-loop containing nucleoside triphosphate hydrolases"/>
    <property type="match status" value="1"/>
</dbReference>
<feature type="region of interest" description="Disordered" evidence="2">
    <location>
        <begin position="591"/>
        <end position="610"/>
    </location>
</feature>
<name>A0A5C7EWM3_9PROT</name>
<dbReference type="EMBL" id="VPFL01000012">
    <property type="protein sequence ID" value="TXF11626.1"/>
    <property type="molecule type" value="Genomic_DNA"/>
</dbReference>
<proteinExistence type="predicted"/>
<feature type="coiled-coil region" evidence="1">
    <location>
        <begin position="216"/>
        <end position="345"/>
    </location>
</feature>
<gene>
    <name evidence="4" type="ORF">FR698_09815</name>
</gene>
<reference evidence="4 5" key="1">
    <citation type="submission" date="2019-08" db="EMBL/GenBank/DDBJ databases">
        <title>Pelomicrobium methylotrophicum gen. nov., sp. nov. a moderately thermophilic, facultatively anaerobic, lithoautotrophic and methylotrophic bacterium isolated from a terrestrial mud volcano.</title>
        <authorList>
            <person name="Slobodkina G.B."/>
            <person name="Merkel A.Y."/>
            <person name="Slobodkin A.I."/>
        </authorList>
    </citation>
    <scope>NUCLEOTIDE SEQUENCE [LARGE SCALE GENOMIC DNA]</scope>
    <source>
        <strain evidence="4 5">SM250</strain>
    </source>
</reference>
<dbReference type="Gene3D" id="3.40.50.300">
    <property type="entry name" value="P-loop containing nucleotide triphosphate hydrolases"/>
    <property type="match status" value="2"/>
</dbReference>